<protein>
    <submittedName>
        <fullName evidence="2">Uncharacterized protein</fullName>
    </submittedName>
</protein>
<feature type="compositionally biased region" description="Basic residues" evidence="1">
    <location>
        <begin position="86"/>
        <end position="96"/>
    </location>
</feature>
<keyword evidence="3" id="KW-1185">Reference proteome</keyword>
<feature type="region of interest" description="Disordered" evidence="1">
    <location>
        <begin position="36"/>
        <end position="102"/>
    </location>
</feature>
<feature type="compositionally biased region" description="Polar residues" evidence="1">
    <location>
        <begin position="37"/>
        <end position="47"/>
    </location>
</feature>
<accession>A0A8X6J0L8</accession>
<comment type="caution">
    <text evidence="2">The sequence shown here is derived from an EMBL/GenBank/DDBJ whole genome shotgun (WGS) entry which is preliminary data.</text>
</comment>
<evidence type="ECO:0000313" key="3">
    <source>
        <dbReference type="Proteomes" id="UP000887013"/>
    </source>
</evidence>
<organism evidence="2 3">
    <name type="scientific">Nephila pilipes</name>
    <name type="common">Giant wood spider</name>
    <name type="synonym">Nephila maculata</name>
    <dbReference type="NCBI Taxonomy" id="299642"/>
    <lineage>
        <taxon>Eukaryota</taxon>
        <taxon>Metazoa</taxon>
        <taxon>Ecdysozoa</taxon>
        <taxon>Arthropoda</taxon>
        <taxon>Chelicerata</taxon>
        <taxon>Arachnida</taxon>
        <taxon>Araneae</taxon>
        <taxon>Araneomorphae</taxon>
        <taxon>Entelegynae</taxon>
        <taxon>Araneoidea</taxon>
        <taxon>Nephilidae</taxon>
        <taxon>Nephila</taxon>
    </lineage>
</organism>
<evidence type="ECO:0000256" key="1">
    <source>
        <dbReference type="SAM" id="MobiDB-lite"/>
    </source>
</evidence>
<gene>
    <name evidence="2" type="ORF">NPIL_630401</name>
</gene>
<sequence>GFKPHVALRCLRNMDTNTLKHIKKCRHFPECCHRTGKNSYSTPSSENSAKHTFLSTPSQRELSKQDHHPIAKRLKKENSLDNKVAKSFKRQGKDRKRPIDED</sequence>
<feature type="non-terminal residue" evidence="2">
    <location>
        <position position="1"/>
    </location>
</feature>
<name>A0A8X6J0L8_NEPPI</name>
<proteinExistence type="predicted"/>
<dbReference type="AlphaFoldDB" id="A0A8X6J0L8"/>
<reference evidence="2" key="1">
    <citation type="submission" date="2020-08" db="EMBL/GenBank/DDBJ databases">
        <title>Multicomponent nature underlies the extraordinary mechanical properties of spider dragline silk.</title>
        <authorList>
            <person name="Kono N."/>
            <person name="Nakamura H."/>
            <person name="Mori M."/>
            <person name="Yoshida Y."/>
            <person name="Ohtoshi R."/>
            <person name="Malay A.D."/>
            <person name="Moran D.A.P."/>
            <person name="Tomita M."/>
            <person name="Numata K."/>
            <person name="Arakawa K."/>
        </authorList>
    </citation>
    <scope>NUCLEOTIDE SEQUENCE</scope>
</reference>
<dbReference type="EMBL" id="BMAW01094912">
    <property type="protein sequence ID" value="GFS67926.1"/>
    <property type="molecule type" value="Genomic_DNA"/>
</dbReference>
<evidence type="ECO:0000313" key="2">
    <source>
        <dbReference type="EMBL" id="GFS67926.1"/>
    </source>
</evidence>
<dbReference type="Proteomes" id="UP000887013">
    <property type="component" value="Unassembled WGS sequence"/>
</dbReference>